<dbReference type="EMBL" id="CALNXJ010000004">
    <property type="protein sequence ID" value="CAH3037526.1"/>
    <property type="molecule type" value="Genomic_DNA"/>
</dbReference>
<evidence type="ECO:0000256" key="4">
    <source>
        <dbReference type="ARBA" id="ARBA00022871"/>
    </source>
</evidence>
<evidence type="ECO:0000256" key="5">
    <source>
        <dbReference type="ARBA" id="ARBA00023015"/>
    </source>
</evidence>
<evidence type="ECO:0000313" key="11">
    <source>
        <dbReference type="EMBL" id="CAH3037526.1"/>
    </source>
</evidence>
<keyword evidence="4" id="KW-0744">Spermatogenesis</keyword>
<dbReference type="PANTHER" id="PTHR15402:SF2">
    <property type="entry name" value="TRANSCRIPTION FACTOR LIKE 5"/>
    <property type="match status" value="1"/>
</dbReference>
<gene>
    <name evidence="11" type="ORF">PMEA_00022143</name>
</gene>
<dbReference type="PANTHER" id="PTHR15402">
    <property type="entry name" value="TRANSCRIPTION FACTOR-LIKE 5 PROTEIN"/>
    <property type="match status" value="1"/>
</dbReference>
<reference evidence="11 12" key="1">
    <citation type="submission" date="2022-05" db="EMBL/GenBank/DDBJ databases">
        <authorList>
            <consortium name="Genoscope - CEA"/>
            <person name="William W."/>
        </authorList>
    </citation>
    <scope>NUCLEOTIDE SEQUENCE [LARGE SCALE GENOMIC DNA]</scope>
</reference>
<dbReference type="InterPro" id="IPR036638">
    <property type="entry name" value="HLH_DNA-bd_sf"/>
</dbReference>
<keyword evidence="3" id="KW-0221">Differentiation</keyword>
<dbReference type="GO" id="GO:0005634">
    <property type="term" value="C:nucleus"/>
    <property type="evidence" value="ECO:0007669"/>
    <property type="project" value="UniProtKB-SubCell"/>
</dbReference>
<sequence length="460" mass="50728">MSSTASPDSGEDLVELTPVFRDGKDIQRKSPKVYDSELCMLALPPGEHQLLTRVTQYLFTCGIIPVVVKSPTEALIHSRHSKFVVIVLPDSDPTLIRKVRSADGINCQTPVIVISVADILPESTLHMLGRNEIQEAINRTSDPEKFETDLITALSHFIRQTHRTVDQGLSLLPMPVPVCWSTAPLQYTSALAHPFEHPEGTGLTTGLVNYAPRKPILTQIQDLSEKRFIDQVQESRNLLVSGQTVTQVMNQGLATPKAPPSMGLGTQENSEAVLPGIETLLNAIQVVEGESPATDNEAPCFKKITALNAPDSVKSRLVCVRVRRRGTRRSSTESRPSPKTTKSDAEAEESLNDSKSPLPACLAGKKPYFLSLDTYREALADDPNANPVDRHNSKERHRRIRITKAAEFFKAVIPGMEPNMDKATAFHLTVQYMVFLRNALRQQDPTVIPKLHEVCGDAVN</sequence>
<feature type="domain" description="BHLH" evidence="10">
    <location>
        <begin position="386"/>
        <end position="436"/>
    </location>
</feature>
<comment type="caution">
    <text evidence="11">The sequence shown here is derived from an EMBL/GenBank/DDBJ whole genome shotgun (WGS) entry which is preliminary data.</text>
</comment>
<dbReference type="AlphaFoldDB" id="A0AAU9VT97"/>
<dbReference type="PROSITE" id="PS50888">
    <property type="entry name" value="BHLH"/>
    <property type="match status" value="1"/>
</dbReference>
<dbReference type="GO" id="GO:0000981">
    <property type="term" value="F:DNA-binding transcription factor activity, RNA polymerase II-specific"/>
    <property type="evidence" value="ECO:0007669"/>
    <property type="project" value="TreeGrafter"/>
</dbReference>
<evidence type="ECO:0000256" key="8">
    <source>
        <dbReference type="ARBA" id="ARBA00023242"/>
    </source>
</evidence>
<protein>
    <recommendedName>
        <fullName evidence="10">BHLH domain-containing protein</fullName>
    </recommendedName>
</protein>
<evidence type="ECO:0000256" key="1">
    <source>
        <dbReference type="ARBA" id="ARBA00004123"/>
    </source>
</evidence>
<evidence type="ECO:0000256" key="9">
    <source>
        <dbReference type="SAM" id="MobiDB-lite"/>
    </source>
</evidence>
<feature type="region of interest" description="Disordered" evidence="9">
    <location>
        <begin position="324"/>
        <end position="358"/>
    </location>
</feature>
<dbReference type="GO" id="GO:0007283">
    <property type="term" value="P:spermatogenesis"/>
    <property type="evidence" value="ECO:0007669"/>
    <property type="project" value="UniProtKB-KW"/>
</dbReference>
<keyword evidence="5" id="KW-0805">Transcription regulation</keyword>
<accession>A0AAU9VT97</accession>
<keyword evidence="6" id="KW-0238">DNA-binding</keyword>
<dbReference type="SUPFAM" id="SSF47459">
    <property type="entry name" value="HLH, helix-loop-helix DNA-binding domain"/>
    <property type="match status" value="1"/>
</dbReference>
<organism evidence="11 12">
    <name type="scientific">Pocillopora meandrina</name>
    <dbReference type="NCBI Taxonomy" id="46732"/>
    <lineage>
        <taxon>Eukaryota</taxon>
        <taxon>Metazoa</taxon>
        <taxon>Cnidaria</taxon>
        <taxon>Anthozoa</taxon>
        <taxon>Hexacorallia</taxon>
        <taxon>Scleractinia</taxon>
        <taxon>Astrocoeniina</taxon>
        <taxon>Pocilloporidae</taxon>
        <taxon>Pocillopora</taxon>
    </lineage>
</organism>
<evidence type="ECO:0000259" key="10">
    <source>
        <dbReference type="PROSITE" id="PS50888"/>
    </source>
</evidence>
<dbReference type="Proteomes" id="UP001159428">
    <property type="component" value="Unassembled WGS sequence"/>
</dbReference>
<dbReference type="InterPro" id="IPR039583">
    <property type="entry name" value="TCFL5/SOLH1/2"/>
</dbReference>
<evidence type="ECO:0000256" key="6">
    <source>
        <dbReference type="ARBA" id="ARBA00023125"/>
    </source>
</evidence>
<dbReference type="GO" id="GO:0030154">
    <property type="term" value="P:cell differentiation"/>
    <property type="evidence" value="ECO:0007669"/>
    <property type="project" value="UniProtKB-KW"/>
</dbReference>
<name>A0AAU9VT97_9CNID</name>
<keyword evidence="12" id="KW-1185">Reference proteome</keyword>
<keyword evidence="7" id="KW-0804">Transcription</keyword>
<keyword evidence="8" id="KW-0539">Nucleus</keyword>
<dbReference type="CDD" id="cd19683">
    <property type="entry name" value="bHLH_SOHLH_like"/>
    <property type="match status" value="1"/>
</dbReference>
<evidence type="ECO:0000256" key="3">
    <source>
        <dbReference type="ARBA" id="ARBA00022782"/>
    </source>
</evidence>
<comment type="subcellular location">
    <subcellularLocation>
        <location evidence="1">Nucleus</location>
    </subcellularLocation>
</comment>
<dbReference type="GO" id="GO:0046983">
    <property type="term" value="F:protein dimerization activity"/>
    <property type="evidence" value="ECO:0007669"/>
    <property type="project" value="InterPro"/>
</dbReference>
<dbReference type="InterPro" id="IPR011598">
    <property type="entry name" value="bHLH_dom"/>
</dbReference>
<proteinExistence type="predicted"/>
<evidence type="ECO:0000256" key="2">
    <source>
        <dbReference type="ARBA" id="ARBA00022473"/>
    </source>
</evidence>
<dbReference type="Gene3D" id="4.10.280.10">
    <property type="entry name" value="Helix-loop-helix DNA-binding domain"/>
    <property type="match status" value="1"/>
</dbReference>
<keyword evidence="2" id="KW-0217">Developmental protein</keyword>
<evidence type="ECO:0000256" key="7">
    <source>
        <dbReference type="ARBA" id="ARBA00023163"/>
    </source>
</evidence>
<evidence type="ECO:0000313" key="12">
    <source>
        <dbReference type="Proteomes" id="UP001159428"/>
    </source>
</evidence>
<dbReference type="GO" id="GO:0000978">
    <property type="term" value="F:RNA polymerase II cis-regulatory region sequence-specific DNA binding"/>
    <property type="evidence" value="ECO:0007669"/>
    <property type="project" value="TreeGrafter"/>
</dbReference>